<sequence>MNLPGLRGLSLKRLLLETVMQFMRHDMPSYCAAVTYFMLFSSLPFLIFVLALFGYLHVTPLFDWARQRTGAYFLPDTMEQINHLLDLLQQRRIGMLSAGAAASLWASSSSMRAMMRALNAVYEVREGRPIWKRYLLSVLYTLVIGMMMVLVLGLVVVSPGAIEALVHSLGMDWSISFIWAWWLRWPAAIAMLAVVIALLYGMIPDVQQRLRFVTPGAVLAVIAWLGASSAFNCYVRDVAGYDRVYGTVGTLIVIPLYTYLSSAVFLLGAEMNAVIEHHAPSGKDPGEKRID</sequence>
<evidence type="ECO:0000256" key="5">
    <source>
        <dbReference type="ARBA" id="ARBA00023136"/>
    </source>
</evidence>
<evidence type="ECO:0000256" key="1">
    <source>
        <dbReference type="ARBA" id="ARBA00004651"/>
    </source>
</evidence>
<dbReference type="GO" id="GO:0005886">
    <property type="term" value="C:plasma membrane"/>
    <property type="evidence" value="ECO:0007669"/>
    <property type="project" value="UniProtKB-SubCell"/>
</dbReference>
<evidence type="ECO:0000313" key="8">
    <source>
        <dbReference type="Proteomes" id="UP000482155"/>
    </source>
</evidence>
<organism evidence="7 8">
    <name type="scientific">Noviherbaspirillum galbum</name>
    <dbReference type="NCBI Taxonomy" id="2709383"/>
    <lineage>
        <taxon>Bacteria</taxon>
        <taxon>Pseudomonadati</taxon>
        <taxon>Pseudomonadota</taxon>
        <taxon>Betaproteobacteria</taxon>
        <taxon>Burkholderiales</taxon>
        <taxon>Oxalobacteraceae</taxon>
        <taxon>Noviherbaspirillum</taxon>
    </lineage>
</organism>
<name>A0A6B3SPA1_9BURK</name>
<evidence type="ECO:0000256" key="4">
    <source>
        <dbReference type="ARBA" id="ARBA00022989"/>
    </source>
</evidence>
<keyword evidence="5 6" id="KW-0472">Membrane</keyword>
<feature type="transmembrane region" description="Helical" evidence="6">
    <location>
        <begin position="244"/>
        <end position="267"/>
    </location>
</feature>
<evidence type="ECO:0000256" key="2">
    <source>
        <dbReference type="ARBA" id="ARBA00022475"/>
    </source>
</evidence>
<comment type="subcellular location">
    <subcellularLocation>
        <location evidence="1">Cell membrane</location>
        <topology evidence="1">Multi-pass membrane protein</topology>
    </subcellularLocation>
</comment>
<dbReference type="EMBL" id="JAAIVB010000052">
    <property type="protein sequence ID" value="NEX62577.1"/>
    <property type="molecule type" value="Genomic_DNA"/>
</dbReference>
<dbReference type="RefSeq" id="WP_163965075.1">
    <property type="nucleotide sequence ID" value="NZ_JAAIVB010000052.1"/>
</dbReference>
<accession>A0A6B3SPA1</accession>
<reference evidence="7 8" key="1">
    <citation type="submission" date="2020-02" db="EMBL/GenBank/DDBJ databases">
        <authorList>
            <person name="Kim M.K."/>
        </authorList>
    </citation>
    <scope>NUCLEOTIDE SEQUENCE [LARGE SCALE GENOMIC DNA]</scope>
    <source>
        <strain evidence="7 8">17J57-3</strain>
    </source>
</reference>
<dbReference type="PANTHER" id="PTHR30213">
    <property type="entry name" value="INNER MEMBRANE PROTEIN YHJD"/>
    <property type="match status" value="1"/>
</dbReference>
<feature type="transmembrane region" description="Helical" evidence="6">
    <location>
        <begin position="134"/>
        <end position="157"/>
    </location>
</feature>
<keyword evidence="2" id="KW-1003">Cell membrane</keyword>
<protein>
    <submittedName>
        <fullName evidence="7">YihY/virulence factor BrkB family protein</fullName>
    </submittedName>
</protein>
<dbReference type="PANTHER" id="PTHR30213:SF0">
    <property type="entry name" value="UPF0761 MEMBRANE PROTEIN YIHY"/>
    <property type="match status" value="1"/>
</dbReference>
<dbReference type="Proteomes" id="UP000482155">
    <property type="component" value="Unassembled WGS sequence"/>
</dbReference>
<keyword evidence="4 6" id="KW-1133">Transmembrane helix</keyword>
<comment type="caution">
    <text evidence="7">The sequence shown here is derived from an EMBL/GenBank/DDBJ whole genome shotgun (WGS) entry which is preliminary data.</text>
</comment>
<feature type="transmembrane region" description="Helical" evidence="6">
    <location>
        <begin position="30"/>
        <end position="56"/>
    </location>
</feature>
<keyword evidence="3 6" id="KW-0812">Transmembrane</keyword>
<evidence type="ECO:0000256" key="6">
    <source>
        <dbReference type="SAM" id="Phobius"/>
    </source>
</evidence>
<keyword evidence="8" id="KW-1185">Reference proteome</keyword>
<evidence type="ECO:0000256" key="3">
    <source>
        <dbReference type="ARBA" id="ARBA00022692"/>
    </source>
</evidence>
<dbReference type="PIRSF" id="PIRSF035875">
    <property type="entry name" value="RNase_BN"/>
    <property type="match status" value="1"/>
</dbReference>
<evidence type="ECO:0000313" key="7">
    <source>
        <dbReference type="EMBL" id="NEX62577.1"/>
    </source>
</evidence>
<dbReference type="NCBIfam" id="TIGR00765">
    <property type="entry name" value="yihY_not_rbn"/>
    <property type="match status" value="1"/>
</dbReference>
<dbReference type="Pfam" id="PF03631">
    <property type="entry name" value="Virul_fac_BrkB"/>
    <property type="match status" value="1"/>
</dbReference>
<feature type="transmembrane region" description="Helical" evidence="6">
    <location>
        <begin position="177"/>
        <end position="200"/>
    </location>
</feature>
<proteinExistence type="predicted"/>
<dbReference type="InterPro" id="IPR017039">
    <property type="entry name" value="Virul_fac_BrkB"/>
</dbReference>
<gene>
    <name evidence="7" type="ORF">G3574_15930</name>
</gene>
<dbReference type="AlphaFoldDB" id="A0A6B3SPA1"/>
<feature type="transmembrane region" description="Helical" evidence="6">
    <location>
        <begin position="212"/>
        <end position="232"/>
    </location>
</feature>